<proteinExistence type="predicted"/>
<dbReference type="Proteomes" id="UP000291189">
    <property type="component" value="Unassembled WGS sequence"/>
</dbReference>
<dbReference type="RefSeq" id="WP_129985259.1">
    <property type="nucleotide sequence ID" value="NZ_SDPU01000009.1"/>
</dbReference>
<name>A0A4V1Z2L6_9ACTN</name>
<gene>
    <name evidence="1" type="ORF">ETU37_02290</name>
</gene>
<evidence type="ECO:0000313" key="1">
    <source>
        <dbReference type="EMBL" id="RYU14836.1"/>
    </source>
</evidence>
<dbReference type="AlphaFoldDB" id="A0A4V1Z2L6"/>
<accession>A0A4V1Z2L6</accession>
<dbReference type="OrthoDB" id="9936745at2"/>
<comment type="caution">
    <text evidence="1">The sequence shown here is derived from an EMBL/GenBank/DDBJ whole genome shotgun (WGS) entry which is preliminary data.</text>
</comment>
<protein>
    <submittedName>
        <fullName evidence="1">Uncharacterized protein</fullName>
    </submittedName>
</protein>
<organism evidence="1 2">
    <name type="scientific">Nocardioides iriomotensis</name>
    <dbReference type="NCBI Taxonomy" id="715784"/>
    <lineage>
        <taxon>Bacteria</taxon>
        <taxon>Bacillati</taxon>
        <taxon>Actinomycetota</taxon>
        <taxon>Actinomycetes</taxon>
        <taxon>Propionibacteriales</taxon>
        <taxon>Nocardioidaceae</taxon>
        <taxon>Nocardioides</taxon>
    </lineage>
</organism>
<keyword evidence="2" id="KW-1185">Reference proteome</keyword>
<sequence>MSTTVPMTHTPFDVEETAMDQSAHRVRIAIREVREYAYRALVVAGASPGEAMSAAEQVVHAELHEGDGLAGLARTLTRGPWPTQPLTMVRVATGVLDVRCGDVADELQLSTVLTDLAAGEAGRVCVSTDSSMDVNGLWDSALVAAAVSTAADVVVIGYGDLGRAEVRLATAAGDLVVGRMPEVHGSPRAARVEVRVGPSSRPRDLAVLSRSTVAERATRRRQAAQRGVSVDSSTWAVVADHAKRFLVPEVDA</sequence>
<reference evidence="1 2" key="1">
    <citation type="submission" date="2019-01" db="EMBL/GenBank/DDBJ databases">
        <title>Nocardioides guangzhouensis sp. nov., an actinobacterium isolated from soil.</title>
        <authorList>
            <person name="Fu Y."/>
            <person name="Cai Y."/>
            <person name="Lin Z."/>
            <person name="Chen P."/>
        </authorList>
    </citation>
    <scope>NUCLEOTIDE SEQUENCE [LARGE SCALE GENOMIC DNA]</scope>
    <source>
        <strain evidence="1 2">NBRC 105384</strain>
    </source>
</reference>
<evidence type="ECO:0000313" key="2">
    <source>
        <dbReference type="Proteomes" id="UP000291189"/>
    </source>
</evidence>
<dbReference type="EMBL" id="SDPU01000009">
    <property type="protein sequence ID" value="RYU14836.1"/>
    <property type="molecule type" value="Genomic_DNA"/>
</dbReference>